<feature type="repeat" description="TPR" evidence="3">
    <location>
        <begin position="51"/>
        <end position="84"/>
    </location>
</feature>
<dbReference type="SUPFAM" id="SSF48452">
    <property type="entry name" value="TPR-like"/>
    <property type="match status" value="1"/>
</dbReference>
<keyword evidence="2 3" id="KW-0802">TPR repeat</keyword>
<feature type="repeat" description="TPR" evidence="3">
    <location>
        <begin position="85"/>
        <end position="118"/>
    </location>
</feature>
<name>A0A081BCM0_9HYPH</name>
<dbReference type="PANTHER" id="PTHR44858">
    <property type="entry name" value="TETRATRICOPEPTIDE REPEAT PROTEIN 6"/>
    <property type="match status" value="1"/>
</dbReference>
<dbReference type="AlphaFoldDB" id="A0A081BCM0"/>
<evidence type="ECO:0000256" key="2">
    <source>
        <dbReference type="ARBA" id="ARBA00022803"/>
    </source>
</evidence>
<dbReference type="PANTHER" id="PTHR44858:SF1">
    <property type="entry name" value="UDP-N-ACETYLGLUCOSAMINE--PEPTIDE N-ACETYLGLUCOSAMINYLTRANSFERASE SPINDLY-RELATED"/>
    <property type="match status" value="1"/>
</dbReference>
<dbReference type="PROSITE" id="PS50005">
    <property type="entry name" value="TPR"/>
    <property type="match status" value="3"/>
</dbReference>
<dbReference type="Pfam" id="PF13432">
    <property type="entry name" value="TPR_16"/>
    <property type="match status" value="1"/>
</dbReference>
<dbReference type="Proteomes" id="UP000028702">
    <property type="component" value="Unassembled WGS sequence"/>
</dbReference>
<sequence>MTGAGAPALADGNADNLACFEQFKPGGDERLAIYYCSRAIQSGDLAPPDKVTALLNRGVAHKKTGNLQMAIVDYTAALGIAPDDALVLANRANAYRESGKLVEALADINRALELQPERAASYYVRGSIYEAQGKEAEARADFLKAYELNPESGEYKDKAWDAGAQQ</sequence>
<comment type="caution">
    <text evidence="4">The sequence shown here is derived from an EMBL/GenBank/DDBJ whole genome shotgun (WGS) entry which is preliminary data.</text>
</comment>
<dbReference type="SMART" id="SM00028">
    <property type="entry name" value="TPR"/>
    <property type="match status" value="3"/>
</dbReference>
<dbReference type="InterPro" id="IPR019734">
    <property type="entry name" value="TPR_rpt"/>
</dbReference>
<dbReference type="EMBL" id="BBIO01000012">
    <property type="protein sequence ID" value="GAK45788.1"/>
    <property type="molecule type" value="Genomic_DNA"/>
</dbReference>
<protein>
    <submittedName>
        <fullName evidence="4">TPR repeat-containing protein</fullName>
    </submittedName>
</protein>
<dbReference type="Gene3D" id="1.25.40.10">
    <property type="entry name" value="Tetratricopeptide repeat domain"/>
    <property type="match status" value="1"/>
</dbReference>
<reference evidence="4 5" key="1">
    <citation type="submission" date="2014-07" db="EMBL/GenBank/DDBJ databases">
        <title>Tepidicaulis marinum gen. nov., sp. nov., a novel marine bacterium denitrifying nitrate to nitrous oxide strictly under microaerobic conditions.</title>
        <authorList>
            <person name="Takeuchi M."/>
            <person name="Yamagishi T."/>
            <person name="Kamagata Y."/>
            <person name="Oshima K."/>
            <person name="Hattori M."/>
            <person name="Katayama T."/>
            <person name="Hanada S."/>
            <person name="Tamaki H."/>
            <person name="Marumo K."/>
            <person name="Maeda H."/>
            <person name="Nedachi M."/>
            <person name="Iwasaki W."/>
            <person name="Suwa Y."/>
            <person name="Sakata S."/>
        </authorList>
    </citation>
    <scope>NUCLEOTIDE SEQUENCE [LARGE SCALE GENOMIC DNA]</scope>
    <source>
        <strain evidence="4 5">MA2</strain>
    </source>
</reference>
<evidence type="ECO:0000256" key="1">
    <source>
        <dbReference type="ARBA" id="ARBA00022737"/>
    </source>
</evidence>
<keyword evidence="5" id="KW-1185">Reference proteome</keyword>
<accession>A0A081BCM0</accession>
<evidence type="ECO:0000313" key="5">
    <source>
        <dbReference type="Proteomes" id="UP000028702"/>
    </source>
</evidence>
<gene>
    <name evidence="4" type="ORF">M2A_2287</name>
</gene>
<dbReference type="STRING" id="1333998.M2A_2287"/>
<evidence type="ECO:0000313" key="4">
    <source>
        <dbReference type="EMBL" id="GAK45788.1"/>
    </source>
</evidence>
<dbReference type="Pfam" id="PF00515">
    <property type="entry name" value="TPR_1"/>
    <property type="match status" value="1"/>
</dbReference>
<evidence type="ECO:0000256" key="3">
    <source>
        <dbReference type="PROSITE-ProRule" id="PRU00339"/>
    </source>
</evidence>
<organism evidence="4 5">
    <name type="scientific">Tepidicaulis marinus</name>
    <dbReference type="NCBI Taxonomy" id="1333998"/>
    <lineage>
        <taxon>Bacteria</taxon>
        <taxon>Pseudomonadati</taxon>
        <taxon>Pseudomonadota</taxon>
        <taxon>Alphaproteobacteria</taxon>
        <taxon>Hyphomicrobiales</taxon>
        <taxon>Parvibaculaceae</taxon>
        <taxon>Tepidicaulis</taxon>
    </lineage>
</organism>
<dbReference type="InterPro" id="IPR011990">
    <property type="entry name" value="TPR-like_helical_dom_sf"/>
</dbReference>
<feature type="repeat" description="TPR" evidence="3">
    <location>
        <begin position="119"/>
        <end position="152"/>
    </location>
</feature>
<dbReference type="eggNOG" id="COG0457">
    <property type="taxonomic scope" value="Bacteria"/>
</dbReference>
<proteinExistence type="predicted"/>
<keyword evidence="1" id="KW-0677">Repeat</keyword>
<dbReference type="InterPro" id="IPR050498">
    <property type="entry name" value="Ycf3"/>
</dbReference>